<name>A0A9D1IMK7_9FIRM</name>
<dbReference type="AlphaFoldDB" id="A0A9D1IMK7"/>
<comment type="caution">
    <text evidence="1">The sequence shown here is derived from an EMBL/GenBank/DDBJ whole genome shotgun (WGS) entry which is preliminary data.</text>
</comment>
<proteinExistence type="predicted"/>
<dbReference type="EMBL" id="DVMT01000004">
    <property type="protein sequence ID" value="HIU39720.1"/>
    <property type="molecule type" value="Genomic_DNA"/>
</dbReference>
<gene>
    <name evidence="1" type="ORF">IAB68_00250</name>
</gene>
<organism evidence="1 2">
    <name type="scientific">Candidatus Aphodocola excrementigallinarum</name>
    <dbReference type="NCBI Taxonomy" id="2840670"/>
    <lineage>
        <taxon>Bacteria</taxon>
        <taxon>Bacillati</taxon>
        <taxon>Bacillota</taxon>
        <taxon>Bacilli</taxon>
        <taxon>Candidatus Aphodocola</taxon>
    </lineage>
</organism>
<feature type="non-terminal residue" evidence="1">
    <location>
        <position position="1"/>
    </location>
</feature>
<evidence type="ECO:0000313" key="2">
    <source>
        <dbReference type="Proteomes" id="UP000824074"/>
    </source>
</evidence>
<reference evidence="1" key="1">
    <citation type="submission" date="2020-10" db="EMBL/GenBank/DDBJ databases">
        <authorList>
            <person name="Gilroy R."/>
        </authorList>
    </citation>
    <scope>NUCLEOTIDE SEQUENCE</scope>
    <source>
        <strain evidence="1">CHK193-30670</strain>
    </source>
</reference>
<dbReference type="Proteomes" id="UP000824074">
    <property type="component" value="Unassembled WGS sequence"/>
</dbReference>
<evidence type="ECO:0000313" key="1">
    <source>
        <dbReference type="EMBL" id="HIU39720.1"/>
    </source>
</evidence>
<accession>A0A9D1IMK7</accession>
<protein>
    <submittedName>
        <fullName evidence="1">ORF6N domain-containing protein</fullName>
    </submittedName>
</protein>
<sequence length="67" mass="8016">TDIKKFNSEYPTLKIKYTNIFHDRFIIIDNKELYHLGASLKDLGKKVFAISKIEDKEYLNNLIERIR</sequence>
<reference evidence="1" key="2">
    <citation type="journal article" date="2021" name="PeerJ">
        <title>Extensive microbial diversity within the chicken gut microbiome revealed by metagenomics and culture.</title>
        <authorList>
            <person name="Gilroy R."/>
            <person name="Ravi A."/>
            <person name="Getino M."/>
            <person name="Pursley I."/>
            <person name="Horton D.L."/>
            <person name="Alikhan N.F."/>
            <person name="Baker D."/>
            <person name="Gharbi K."/>
            <person name="Hall N."/>
            <person name="Watson M."/>
            <person name="Adriaenssens E.M."/>
            <person name="Foster-Nyarko E."/>
            <person name="Jarju S."/>
            <person name="Secka A."/>
            <person name="Antonio M."/>
            <person name="Oren A."/>
            <person name="Chaudhuri R.R."/>
            <person name="La Ragione R."/>
            <person name="Hildebrand F."/>
            <person name="Pallen M.J."/>
        </authorList>
    </citation>
    <scope>NUCLEOTIDE SEQUENCE</scope>
    <source>
        <strain evidence="1">CHK193-30670</strain>
    </source>
</reference>